<evidence type="ECO:0000259" key="1">
    <source>
        <dbReference type="SMART" id="SM00421"/>
    </source>
</evidence>
<evidence type="ECO:0000313" key="2">
    <source>
        <dbReference type="EMBL" id="GAA3952893.1"/>
    </source>
</evidence>
<dbReference type="RefSeq" id="WP_344780992.1">
    <property type="nucleotide sequence ID" value="NZ_BAAAZW010000002.1"/>
</dbReference>
<name>A0ABP7NTN8_9ACTN</name>
<keyword evidence="3" id="KW-1185">Reference proteome</keyword>
<protein>
    <recommendedName>
        <fullName evidence="1">HTH luxR-type domain-containing protein</fullName>
    </recommendedName>
</protein>
<proteinExistence type="predicted"/>
<dbReference type="SMART" id="SM00421">
    <property type="entry name" value="HTH_LUXR"/>
    <property type="match status" value="1"/>
</dbReference>
<dbReference type="EMBL" id="BAAAZW010000002">
    <property type="protein sequence ID" value="GAA3952893.1"/>
    <property type="molecule type" value="Genomic_DNA"/>
</dbReference>
<accession>A0ABP7NTN8</accession>
<dbReference type="SUPFAM" id="SSF46894">
    <property type="entry name" value="C-terminal effector domain of the bipartite response regulators"/>
    <property type="match status" value="1"/>
</dbReference>
<gene>
    <name evidence="2" type="ORF">GCM10022231_08790</name>
</gene>
<dbReference type="InterPro" id="IPR016032">
    <property type="entry name" value="Sig_transdc_resp-reg_C-effctor"/>
</dbReference>
<dbReference type="Pfam" id="PF00196">
    <property type="entry name" value="GerE"/>
    <property type="match status" value="1"/>
</dbReference>
<dbReference type="InterPro" id="IPR036388">
    <property type="entry name" value="WH-like_DNA-bd_sf"/>
</dbReference>
<organism evidence="2 3">
    <name type="scientific">Gordonia caeni</name>
    <dbReference type="NCBI Taxonomy" id="1007097"/>
    <lineage>
        <taxon>Bacteria</taxon>
        <taxon>Bacillati</taxon>
        <taxon>Actinomycetota</taxon>
        <taxon>Actinomycetes</taxon>
        <taxon>Mycobacteriales</taxon>
        <taxon>Gordoniaceae</taxon>
        <taxon>Gordonia</taxon>
    </lineage>
</organism>
<dbReference type="Proteomes" id="UP001418444">
    <property type="component" value="Unassembled WGS sequence"/>
</dbReference>
<dbReference type="Gene3D" id="1.10.10.10">
    <property type="entry name" value="Winged helix-like DNA-binding domain superfamily/Winged helix DNA-binding domain"/>
    <property type="match status" value="1"/>
</dbReference>
<comment type="caution">
    <text evidence="2">The sequence shown here is derived from an EMBL/GenBank/DDBJ whole genome shotgun (WGS) entry which is preliminary data.</text>
</comment>
<dbReference type="InterPro" id="IPR000792">
    <property type="entry name" value="Tscrpt_reg_LuxR_C"/>
</dbReference>
<feature type="domain" description="HTH luxR-type" evidence="1">
    <location>
        <begin position="48"/>
        <end position="105"/>
    </location>
</feature>
<reference evidence="3" key="1">
    <citation type="journal article" date="2019" name="Int. J. Syst. Evol. Microbiol.">
        <title>The Global Catalogue of Microorganisms (GCM) 10K type strain sequencing project: providing services to taxonomists for standard genome sequencing and annotation.</title>
        <authorList>
            <consortium name="The Broad Institute Genomics Platform"/>
            <consortium name="The Broad Institute Genome Sequencing Center for Infectious Disease"/>
            <person name="Wu L."/>
            <person name="Ma J."/>
        </authorList>
    </citation>
    <scope>NUCLEOTIDE SEQUENCE [LARGE SCALE GENOMIC DNA]</scope>
    <source>
        <strain evidence="3">JCM 16923</strain>
    </source>
</reference>
<evidence type="ECO:0000313" key="3">
    <source>
        <dbReference type="Proteomes" id="UP001418444"/>
    </source>
</evidence>
<sequence>MATEVVPVSVNRVDVDIRTGDGTATAGLNTTVAEFADFRGADVPRLVRPALSRREVEVLLAWLAADSKEVAAASLFISASTVSTHISRIRAKYAVLDRPAPTKAHLLARAVQDGYTTIAEW</sequence>